<evidence type="ECO:0000256" key="1">
    <source>
        <dbReference type="SAM" id="MobiDB-lite"/>
    </source>
</evidence>
<accession>A0A0K0EGC1</accession>
<feature type="region of interest" description="Disordered" evidence="1">
    <location>
        <begin position="147"/>
        <end position="192"/>
    </location>
</feature>
<protein>
    <submittedName>
        <fullName evidence="3">Uncharacterized protein</fullName>
    </submittedName>
</protein>
<evidence type="ECO:0000313" key="3">
    <source>
        <dbReference type="WBParaSite" id="SSTP_0000853100.1"/>
    </source>
</evidence>
<feature type="region of interest" description="Disordered" evidence="1">
    <location>
        <begin position="364"/>
        <end position="401"/>
    </location>
</feature>
<feature type="transmembrane region" description="Helical" evidence="2">
    <location>
        <begin position="68"/>
        <end position="89"/>
    </location>
</feature>
<reference evidence="3" key="1">
    <citation type="submission" date="2015-08" db="UniProtKB">
        <authorList>
            <consortium name="WormBaseParasite"/>
        </authorList>
    </citation>
    <scope>IDENTIFICATION</scope>
</reference>
<evidence type="ECO:0000256" key="2">
    <source>
        <dbReference type="SAM" id="Phobius"/>
    </source>
</evidence>
<keyword evidence="2" id="KW-0472">Membrane</keyword>
<organism evidence="3">
    <name type="scientific">Strongyloides stercoralis</name>
    <name type="common">Threadworm</name>
    <dbReference type="NCBI Taxonomy" id="6248"/>
    <lineage>
        <taxon>Eukaryota</taxon>
        <taxon>Metazoa</taxon>
        <taxon>Ecdysozoa</taxon>
        <taxon>Nematoda</taxon>
        <taxon>Chromadorea</taxon>
        <taxon>Rhabditida</taxon>
        <taxon>Tylenchina</taxon>
        <taxon>Panagrolaimomorpha</taxon>
        <taxon>Strongyloidoidea</taxon>
        <taxon>Strongyloididae</taxon>
        <taxon>Strongyloides</taxon>
    </lineage>
</organism>
<dbReference type="AlphaFoldDB" id="A0A0K0EGC1"/>
<feature type="region of interest" description="Disordered" evidence="1">
    <location>
        <begin position="22"/>
        <end position="46"/>
    </location>
</feature>
<name>A0A0K0EGC1_STRER</name>
<keyword evidence="2" id="KW-0812">Transmembrane</keyword>
<feature type="compositionally biased region" description="Low complexity" evidence="1">
    <location>
        <begin position="155"/>
        <end position="165"/>
    </location>
</feature>
<proteinExistence type="predicted"/>
<sequence length="531" mass="61423">MENSTSKNRKIVKPSMNVFTVGMDEKGPVKTPLESPPSPPPSYSAKQISQEMGSPIIIKKKSSFKTPLIWLLAVFLIAFFTLTLSEIAYNRQRDERFFKLRWAELKHRMGFDKQNYNNEGSIFNSLRRSNEFGERIIPINNSPWRNDRDLKVEETSTTTSTTTTTKAAPIATESKDTKLSDSEESSSELGNDPRLQFLKNILQNIKQHAEDMGMEGTMQVSVIRVDPIEYNKEKNNKINIDHDSFEDNSIDKPIFEPPHISTFSEDNKPFFQTWNRPQPQFMNNFQSSEEDDKSNEVNFFNDVQKRRFGQIVQDIIARRIQQAALFNAIARQQQLAAQMDQQNTFYNRQSFYDNNQQPQFIPFQQPTPFIGQQQPQVQWQQPQWQQQPQQQPQQQWQQSQPVFFQPQQQFQQPQQPIPDVQNLPKINMNEDMSDQQPSDAVWNKQITEVKTPELPPNQIKKVSNGEGKLLNKGENVELNKPQQINQNDIFPVRVAVANDDPIETIHNDIPIFQRALFQVDEPIPQVASGSA</sequence>
<dbReference type="WBParaSite" id="SSTP_0000853100.1">
    <property type="protein sequence ID" value="SSTP_0000853100.1"/>
    <property type="gene ID" value="SSTP_0000853100"/>
</dbReference>
<keyword evidence="2" id="KW-1133">Transmembrane helix</keyword>
<dbReference type="STRING" id="6248.A0A0K0EGC1"/>